<dbReference type="Gene3D" id="2.60.40.10">
    <property type="entry name" value="Immunoglobulins"/>
    <property type="match status" value="1"/>
</dbReference>
<dbReference type="SMART" id="SM00407">
    <property type="entry name" value="IGc1"/>
    <property type="match status" value="1"/>
</dbReference>
<evidence type="ECO:0000313" key="6">
    <source>
        <dbReference type="Proteomes" id="UP000261540"/>
    </source>
</evidence>
<dbReference type="PROSITE" id="PS50835">
    <property type="entry name" value="IG_LIKE"/>
    <property type="match status" value="1"/>
</dbReference>
<keyword evidence="1" id="KW-1015">Disulfide bond</keyword>
<evidence type="ECO:0000259" key="4">
    <source>
        <dbReference type="PROSITE" id="PS50835"/>
    </source>
</evidence>
<keyword evidence="6" id="KW-1185">Reference proteome</keyword>
<dbReference type="InterPro" id="IPR013783">
    <property type="entry name" value="Ig-like_fold"/>
</dbReference>
<evidence type="ECO:0000256" key="3">
    <source>
        <dbReference type="SAM" id="MobiDB-lite"/>
    </source>
</evidence>
<reference evidence="5" key="1">
    <citation type="submission" date="2025-08" db="UniProtKB">
        <authorList>
            <consortium name="Ensembl"/>
        </authorList>
    </citation>
    <scope>IDENTIFICATION</scope>
</reference>
<dbReference type="InterPro" id="IPR051755">
    <property type="entry name" value="Ig-like_CS_Receptor"/>
</dbReference>
<evidence type="ECO:0000256" key="2">
    <source>
        <dbReference type="ARBA" id="ARBA00023180"/>
    </source>
</evidence>
<dbReference type="GeneTree" id="ENSGT00990000207721"/>
<keyword evidence="2" id="KW-0325">Glycoprotein</keyword>
<name>A0A3B3RPG4_9TELE</name>
<feature type="region of interest" description="Disordered" evidence="3">
    <location>
        <begin position="27"/>
        <end position="46"/>
    </location>
</feature>
<dbReference type="SUPFAM" id="SSF48726">
    <property type="entry name" value="Immunoglobulin"/>
    <property type="match status" value="1"/>
</dbReference>
<sequence>RETRKAIRCGGGARPAGHTLLLPPGRHLHDRASPSSPVLTVSREESGSSKVTCTSGGFYPRTVTVTWSHNGSPLDGAKDNIVRSEPNGTFSVCSTITVGSLTPHRRGTLSCEIHHVALSQPLRALSLHRSYSLHAYFILIPYVKHFELHFMY</sequence>
<proteinExistence type="predicted"/>
<dbReference type="Proteomes" id="UP000261540">
    <property type="component" value="Unplaced"/>
</dbReference>
<reference evidence="5" key="2">
    <citation type="submission" date="2025-09" db="UniProtKB">
        <authorList>
            <consortium name="Ensembl"/>
        </authorList>
    </citation>
    <scope>IDENTIFICATION</scope>
</reference>
<protein>
    <recommendedName>
        <fullName evidence="4">Ig-like domain-containing protein</fullName>
    </recommendedName>
</protein>
<accession>A0A3B3RPG4</accession>
<dbReference type="InterPro" id="IPR036179">
    <property type="entry name" value="Ig-like_dom_sf"/>
</dbReference>
<feature type="domain" description="Ig-like" evidence="4">
    <location>
        <begin position="37"/>
        <end position="126"/>
    </location>
</feature>
<dbReference type="InterPro" id="IPR003597">
    <property type="entry name" value="Ig_C1-set"/>
</dbReference>
<dbReference type="Ensembl" id="ENSPKIT00000001006.1">
    <property type="protein sequence ID" value="ENSPKIP00000020389.1"/>
    <property type="gene ID" value="ENSPKIG00000005187.1"/>
</dbReference>
<dbReference type="AlphaFoldDB" id="A0A3B3RPG4"/>
<evidence type="ECO:0000256" key="1">
    <source>
        <dbReference type="ARBA" id="ARBA00023157"/>
    </source>
</evidence>
<dbReference type="Pfam" id="PF07654">
    <property type="entry name" value="C1-set"/>
    <property type="match status" value="1"/>
</dbReference>
<organism evidence="5 6">
    <name type="scientific">Paramormyrops kingsleyae</name>
    <dbReference type="NCBI Taxonomy" id="1676925"/>
    <lineage>
        <taxon>Eukaryota</taxon>
        <taxon>Metazoa</taxon>
        <taxon>Chordata</taxon>
        <taxon>Craniata</taxon>
        <taxon>Vertebrata</taxon>
        <taxon>Euteleostomi</taxon>
        <taxon>Actinopterygii</taxon>
        <taxon>Neopterygii</taxon>
        <taxon>Teleostei</taxon>
        <taxon>Osteoglossocephala</taxon>
        <taxon>Osteoglossomorpha</taxon>
        <taxon>Osteoglossiformes</taxon>
        <taxon>Mormyridae</taxon>
        <taxon>Paramormyrops</taxon>
    </lineage>
</organism>
<dbReference type="InterPro" id="IPR007110">
    <property type="entry name" value="Ig-like_dom"/>
</dbReference>
<evidence type="ECO:0000313" key="5">
    <source>
        <dbReference type="Ensembl" id="ENSPKIP00000020389.1"/>
    </source>
</evidence>
<dbReference type="PANTHER" id="PTHR19971">
    <property type="entry name" value="SIGNAL-REGULATORY PROTEIN BETA"/>
    <property type="match status" value="1"/>
</dbReference>